<dbReference type="InterPro" id="IPR017927">
    <property type="entry name" value="FAD-bd_FR_type"/>
</dbReference>
<feature type="transmembrane region" description="Helical" evidence="10">
    <location>
        <begin position="178"/>
        <end position="198"/>
    </location>
</feature>
<keyword evidence="14" id="KW-1185">Reference proteome</keyword>
<dbReference type="InterPro" id="IPR013130">
    <property type="entry name" value="Fe3_Rdtase_TM_dom"/>
</dbReference>
<gene>
    <name evidence="13" type="ORF">CBER1_06818</name>
</gene>
<dbReference type="Proteomes" id="UP000237631">
    <property type="component" value="Unassembled WGS sequence"/>
</dbReference>
<keyword evidence="11" id="KW-0732">Signal</keyword>
<keyword evidence="6" id="KW-0560">Oxidoreductase</keyword>
<dbReference type="Pfam" id="PF08030">
    <property type="entry name" value="NAD_binding_6"/>
    <property type="match status" value="1"/>
</dbReference>
<feature type="signal peptide" evidence="11">
    <location>
        <begin position="1"/>
        <end position="27"/>
    </location>
</feature>
<feature type="domain" description="FAD-binding FR-type" evidence="12">
    <location>
        <begin position="438"/>
        <end position="593"/>
    </location>
</feature>
<feature type="transmembrane region" description="Helical" evidence="10">
    <location>
        <begin position="252"/>
        <end position="272"/>
    </location>
</feature>
<comment type="subcellular location">
    <subcellularLocation>
        <location evidence="1">Membrane</location>
        <topology evidence="1">Multi-pass membrane protein</topology>
    </subcellularLocation>
</comment>
<dbReference type="GO" id="GO:0015677">
    <property type="term" value="P:copper ion import"/>
    <property type="evidence" value="ECO:0007669"/>
    <property type="project" value="TreeGrafter"/>
</dbReference>
<organism evidence="13 14">
    <name type="scientific">Cercospora berteroae</name>
    <dbReference type="NCBI Taxonomy" id="357750"/>
    <lineage>
        <taxon>Eukaryota</taxon>
        <taxon>Fungi</taxon>
        <taxon>Dikarya</taxon>
        <taxon>Ascomycota</taxon>
        <taxon>Pezizomycotina</taxon>
        <taxon>Dothideomycetes</taxon>
        <taxon>Dothideomycetidae</taxon>
        <taxon>Mycosphaerellales</taxon>
        <taxon>Mycosphaerellaceae</taxon>
        <taxon>Cercospora</taxon>
    </lineage>
</organism>
<evidence type="ECO:0000256" key="1">
    <source>
        <dbReference type="ARBA" id="ARBA00004141"/>
    </source>
</evidence>
<proteinExistence type="inferred from homology"/>
<dbReference type="AlphaFoldDB" id="A0A2S6BU25"/>
<evidence type="ECO:0000256" key="8">
    <source>
        <dbReference type="ARBA" id="ARBA00023136"/>
    </source>
</evidence>
<dbReference type="GO" id="GO:0006826">
    <property type="term" value="P:iron ion transport"/>
    <property type="evidence" value="ECO:0007669"/>
    <property type="project" value="TreeGrafter"/>
</dbReference>
<comment type="caution">
    <text evidence="13">The sequence shown here is derived from an EMBL/GenBank/DDBJ whole genome shotgun (WGS) entry which is preliminary data.</text>
</comment>
<evidence type="ECO:0000256" key="3">
    <source>
        <dbReference type="ARBA" id="ARBA00022448"/>
    </source>
</evidence>
<evidence type="ECO:0000313" key="14">
    <source>
        <dbReference type="Proteomes" id="UP000237631"/>
    </source>
</evidence>
<feature type="transmembrane region" description="Helical" evidence="10">
    <location>
        <begin position="331"/>
        <end position="353"/>
    </location>
</feature>
<evidence type="ECO:0000256" key="7">
    <source>
        <dbReference type="ARBA" id="ARBA00023065"/>
    </source>
</evidence>
<name>A0A2S6BU25_9PEZI</name>
<keyword evidence="7" id="KW-0406">Ion transport</keyword>
<feature type="transmembrane region" description="Helical" evidence="10">
    <location>
        <begin position="365"/>
        <end position="387"/>
    </location>
</feature>
<dbReference type="EMBL" id="PNEN01001770">
    <property type="protein sequence ID" value="PPJ50983.1"/>
    <property type="molecule type" value="Genomic_DNA"/>
</dbReference>
<comment type="similarity">
    <text evidence="2">Belongs to the ferric reductase (FRE) family.</text>
</comment>
<protein>
    <recommendedName>
        <fullName evidence="12">FAD-binding FR-type domain-containing protein</fullName>
    </recommendedName>
</protein>
<evidence type="ECO:0000313" key="13">
    <source>
        <dbReference type="EMBL" id="PPJ50983.1"/>
    </source>
</evidence>
<dbReference type="PANTHER" id="PTHR32361:SF9">
    <property type="entry name" value="FERRIC REDUCTASE TRANSMEMBRANE COMPONENT 3-RELATED"/>
    <property type="match status" value="1"/>
</dbReference>
<sequence>MAPRLAAISSWGSVIAILASIKAPVCAEAYKTQQYSWYKHYYPRVDQYCFEGCFNAINAITFDYKPVSDNSEDWKVDRCSNKLKINSGFYCAQMYCTVAERRSGLTTLIALCAEVEIRIPTIEEATLPESELHDILVVDHTAAQTTAETPLVVAAIPDAEWQARATRTVRTFYNAWDLGFAFSFLLALFWIFVIAVGITCRILESNRKIAEEHSSNWWLWIRKKLILPATFGNKQAVAIGNIGTIPPRLESILLAVYVVINVVMSFPGYSVFAGHLWYPDQKVQLARYIGDRTGFLSIAQLPMVWVFASRNDPVMWLTGWSFATFNRFHRLVARISVFHAVVHSIAYTAFAVVSDVYAPYKTQAYWRNGVAATVIGCFMLFASIYYLREKYYDLFLVVHIGLSVLFFVTTWYHVIIFDGEFNYFLYPCIAIWGLDRMLRLKSLVLVSVMPRIFKGIKATVTCNPDTDMIRLDVTDFLGNMQIAPGVYYYLYIPDGLRGYESHPFTLCSWRRPAAPNSEPLSPTDVVKEKAIDLSIRPALKGYGTGGEIAHTLLMRPYKGMTGRLQRKLLSRASLGPAQQTVFLEGPYGSKLDLSTYSEVLVVCGGSGITTAISHSHFLVEKNCQTRMHIYWAVPQRELADDICANELASVLNAGRLNMTVHLTSDAEDEEGIADPHRGRSKHRQPYEVILGRPDVEAVMRRHRNLATKSLAILTCGPPQFSDACRAAVVKILGEEGVEVGWYNESMTW</sequence>
<dbReference type="SFLD" id="SFLDS00052">
    <property type="entry name" value="Ferric_Reductase_Domain"/>
    <property type="match status" value="1"/>
</dbReference>
<dbReference type="Pfam" id="PF01794">
    <property type="entry name" value="Ferric_reduct"/>
    <property type="match status" value="1"/>
</dbReference>
<dbReference type="PROSITE" id="PS51384">
    <property type="entry name" value="FAD_FR"/>
    <property type="match status" value="1"/>
</dbReference>
<evidence type="ECO:0000256" key="10">
    <source>
        <dbReference type="SAM" id="Phobius"/>
    </source>
</evidence>
<dbReference type="GO" id="GO:0005886">
    <property type="term" value="C:plasma membrane"/>
    <property type="evidence" value="ECO:0007669"/>
    <property type="project" value="TreeGrafter"/>
</dbReference>
<keyword evidence="8 10" id="KW-0472">Membrane</keyword>
<accession>A0A2S6BU25</accession>
<dbReference type="GO" id="GO:0000293">
    <property type="term" value="F:ferric-chelate reductase activity"/>
    <property type="evidence" value="ECO:0007669"/>
    <property type="project" value="TreeGrafter"/>
</dbReference>
<dbReference type="CDD" id="cd06186">
    <property type="entry name" value="NOX_Duox_like_FAD_NADP"/>
    <property type="match status" value="1"/>
</dbReference>
<evidence type="ECO:0000259" key="12">
    <source>
        <dbReference type="PROSITE" id="PS51384"/>
    </source>
</evidence>
<evidence type="ECO:0000256" key="9">
    <source>
        <dbReference type="ARBA" id="ARBA00023180"/>
    </source>
</evidence>
<feature type="transmembrane region" description="Helical" evidence="10">
    <location>
        <begin position="292"/>
        <end position="310"/>
    </location>
</feature>
<dbReference type="InterPro" id="IPR013121">
    <property type="entry name" value="Fe_red_NAD-bd_6"/>
</dbReference>
<evidence type="ECO:0000256" key="2">
    <source>
        <dbReference type="ARBA" id="ARBA00006278"/>
    </source>
</evidence>
<dbReference type="SFLD" id="SFLDG01168">
    <property type="entry name" value="Ferric_reductase_subgroup_(FRE"/>
    <property type="match status" value="1"/>
</dbReference>
<keyword evidence="3" id="KW-0813">Transport</keyword>
<dbReference type="SUPFAM" id="SSF52343">
    <property type="entry name" value="Ferredoxin reductase-like, C-terminal NADP-linked domain"/>
    <property type="match status" value="1"/>
</dbReference>
<keyword evidence="5 10" id="KW-1133">Transmembrane helix</keyword>
<dbReference type="Gene3D" id="3.40.50.80">
    <property type="entry name" value="Nucleotide-binding domain of ferredoxin-NADP reductase (FNR) module"/>
    <property type="match status" value="1"/>
</dbReference>
<dbReference type="GO" id="GO:0006879">
    <property type="term" value="P:intracellular iron ion homeostasis"/>
    <property type="evidence" value="ECO:0007669"/>
    <property type="project" value="TreeGrafter"/>
</dbReference>
<evidence type="ECO:0000256" key="11">
    <source>
        <dbReference type="SAM" id="SignalP"/>
    </source>
</evidence>
<feature type="transmembrane region" description="Helical" evidence="10">
    <location>
        <begin position="394"/>
        <end position="415"/>
    </location>
</feature>
<keyword evidence="4 10" id="KW-0812">Transmembrane</keyword>
<dbReference type="PANTHER" id="PTHR32361">
    <property type="entry name" value="FERRIC/CUPRIC REDUCTASE TRANSMEMBRANE COMPONENT"/>
    <property type="match status" value="1"/>
</dbReference>
<dbReference type="InterPro" id="IPR039261">
    <property type="entry name" value="FNR_nucleotide-bd"/>
</dbReference>
<dbReference type="OrthoDB" id="167398at2759"/>
<reference evidence="14" key="1">
    <citation type="journal article" date="2017" name="bioRxiv">
        <title>Conservation of a gene cluster reveals novel cercosporin biosynthetic mechanisms and extends production to the genus Colletotrichum.</title>
        <authorList>
            <person name="de Jonge R."/>
            <person name="Ebert M.K."/>
            <person name="Huitt-Roehl C.R."/>
            <person name="Pal P."/>
            <person name="Suttle J.C."/>
            <person name="Spanner R.E."/>
            <person name="Neubauer J.D."/>
            <person name="Jurick W.M.II."/>
            <person name="Stott K.A."/>
            <person name="Secor G.A."/>
            <person name="Thomma B.P.H.J."/>
            <person name="Van de Peer Y."/>
            <person name="Townsend C.A."/>
            <person name="Bolton M.D."/>
        </authorList>
    </citation>
    <scope>NUCLEOTIDE SEQUENCE [LARGE SCALE GENOMIC DNA]</scope>
    <source>
        <strain evidence="14">CBS538.71</strain>
    </source>
</reference>
<feature type="chain" id="PRO_5015596872" description="FAD-binding FR-type domain-containing protein" evidence="11">
    <location>
        <begin position="28"/>
        <end position="748"/>
    </location>
</feature>
<dbReference type="STRING" id="357750.A0A2S6BU25"/>
<evidence type="ECO:0000256" key="4">
    <source>
        <dbReference type="ARBA" id="ARBA00022692"/>
    </source>
</evidence>
<keyword evidence="9" id="KW-0325">Glycoprotein</keyword>
<dbReference type="InterPro" id="IPR051410">
    <property type="entry name" value="Ferric/Cupric_Reductase"/>
</dbReference>
<evidence type="ECO:0000256" key="6">
    <source>
        <dbReference type="ARBA" id="ARBA00023002"/>
    </source>
</evidence>
<evidence type="ECO:0000256" key="5">
    <source>
        <dbReference type="ARBA" id="ARBA00022989"/>
    </source>
</evidence>